<proteinExistence type="predicted"/>
<protein>
    <recommendedName>
        <fullName evidence="3">Terminase small subunit</fullName>
    </recommendedName>
</protein>
<organism evidence="1 2">
    <name type="scientific">Mycobacterium phage Superphikiman</name>
    <dbReference type="NCBI Taxonomy" id="2041551"/>
    <lineage>
        <taxon>Viruses</taxon>
        <taxon>Duplodnaviria</taxon>
        <taxon>Heunggongvirae</taxon>
        <taxon>Uroviricota</taxon>
        <taxon>Caudoviricetes</taxon>
        <taxon>Omegavirus</taxon>
        <taxon>Omegavirus courthouse</taxon>
    </lineage>
</organism>
<dbReference type="Proteomes" id="UP000240916">
    <property type="component" value="Segment"/>
</dbReference>
<evidence type="ECO:0000313" key="1">
    <source>
        <dbReference type="EMBL" id="ATS92852.1"/>
    </source>
</evidence>
<dbReference type="EMBL" id="MF919534">
    <property type="protein sequence ID" value="ATS92852.1"/>
    <property type="molecule type" value="Genomic_DNA"/>
</dbReference>
<gene>
    <name evidence="1" type="ORF">SEA_SUPERPHIKIMAN_9</name>
</gene>
<sequence>MALTEGLGARGAEVYQALTENRKMNAAQKVMALNAARLADTLDRIESELAFASTTVINSQGTETINPLISEARMLTGALCTILAKMGIAELPEQSSGEKSVFDQLAARRAERLAPNGGSGAADMAKPGS</sequence>
<name>A0A2D2W412_9CAUD</name>
<evidence type="ECO:0008006" key="3">
    <source>
        <dbReference type="Google" id="ProtNLM"/>
    </source>
</evidence>
<accession>A0A2D2W412</accession>
<reference evidence="1 2" key="1">
    <citation type="submission" date="2017-09" db="EMBL/GenBank/DDBJ databases">
        <authorList>
            <person name="Pradhan P."/>
            <person name="Aluri L.S."/>
            <person name="Anandarajan D."/>
            <person name="Beiriger J.C."/>
            <person name="Bethamcharla R."/>
            <person name="Betini N."/>
            <person name="Bhatt S.D."/>
            <person name="Chengalvala S."/>
            <person name="Cox N.E."/>
            <person name="Delvadia B.P."/>
            <person name="Desai A.S."/>
            <person name="Devaney A.M."/>
            <person name="Doyle B.K."/>
            <person name="Edgerton A.O."/>
            <person name="Erlich M.C."/>
            <person name="Fitzpatrick K.C."/>
            <person name="Gajjar E.A."/>
            <person name="Ganguly A."/>
            <person name="Gill R.S."/>
            <person name="Goldman M.G."/>
            <person name="Good P.M."/>
            <person name="Gupta N."/>
            <person name="Haddad L.M."/>
            <person name="Han E.J."/>
            <person name="Jain S."/>
            <person name="Jiang A."/>
            <person name="Jurgielewicz A.D."/>
            <person name="Kainth D.K."/>
            <person name="Karam J.M."/>
            <person name="Kodavatiganti M."/>
            <person name="Kriete S.J."/>
            <person name="MacDonald C.E."/>
            <person name="Maret J.P."/>
            <person name="Mathew A.E."/>
            <person name="Nako S."/>
            <person name="Natrajan M."/>
            <person name="Nishu N.M."/>
            <person name="Parikh A."/>
            <person name="Patel N."/>
            <person name="Patel P.D."/>
            <person name="Patel S."/>
            <person name="Patra K."/>
            <person name="Pumpuckdee D."/>
            <person name="Rai K."/>
            <person name="Ramanathan A."/>
            <person name="Sarkar A."/>
            <person name="Schaffer B.L."/>
            <person name="Shah P."/>
            <person name="Tata R.K."/>
            <person name="Tawfik A.H."/>
            <person name="Thuremella B.T."/>
            <person name="Toma J."/>
            <person name="Tran T.L."/>
            <person name="Veera S."/>
            <person name="Vemulapalli V.K."/>
            <person name="Vidas T.V."/>
            <person name="Vieira K.S."/>
            <person name="Vijayakumar G."/>
            <person name="Walor T.A."/>
            <person name="White C.R."/>
            <person name="Wong B.M."/>
            <person name="Zhao Sl."/>
            <person name="McDonald M.T."/>
            <person name="Dalia R."/>
            <person name="Little J.L."/>
            <person name="Gurney S.M.R."/>
            <person name="Bollivar D.W."/>
            <person name="Garlena R.A."/>
            <person name="Russell D.A."/>
            <person name="Pope W.H."/>
            <person name="Jacobs-Sera D."/>
            <person name="Hendrix R.W."/>
            <person name="Hatfull G.F."/>
        </authorList>
    </citation>
    <scope>NUCLEOTIDE SEQUENCE [LARGE SCALE GENOMIC DNA]</scope>
</reference>
<evidence type="ECO:0000313" key="2">
    <source>
        <dbReference type="Proteomes" id="UP000240916"/>
    </source>
</evidence>